<dbReference type="GO" id="GO:0016831">
    <property type="term" value="F:carboxy-lyase activity"/>
    <property type="evidence" value="ECO:0007669"/>
    <property type="project" value="TreeGrafter"/>
</dbReference>
<feature type="compositionally biased region" description="Low complexity" evidence="6">
    <location>
        <begin position="86"/>
        <end position="96"/>
    </location>
</feature>
<dbReference type="PANTHER" id="PTHR43374:SF1">
    <property type="entry name" value="FLAVIN PRENYLTRANSFERASE PAD1, MITOCHONDRIAL"/>
    <property type="match status" value="1"/>
</dbReference>
<feature type="region of interest" description="Disordered" evidence="6">
    <location>
        <begin position="64"/>
        <end position="100"/>
    </location>
</feature>
<protein>
    <submittedName>
        <fullName evidence="9">Putative transcriptional regulatory protein</fullName>
    </submittedName>
</protein>
<dbReference type="SMART" id="SM00066">
    <property type="entry name" value="GAL4"/>
    <property type="match status" value="1"/>
</dbReference>
<evidence type="ECO:0000256" key="3">
    <source>
        <dbReference type="ARBA" id="ARBA00023125"/>
    </source>
</evidence>
<evidence type="ECO:0000256" key="2">
    <source>
        <dbReference type="ARBA" id="ARBA00023015"/>
    </source>
</evidence>
<feature type="compositionally biased region" description="Polar residues" evidence="6">
    <location>
        <begin position="166"/>
        <end position="177"/>
    </location>
</feature>
<feature type="region of interest" description="Disordered" evidence="6">
    <location>
        <begin position="1"/>
        <end position="24"/>
    </location>
</feature>
<dbReference type="SUPFAM" id="SSF57701">
    <property type="entry name" value="Zn2/Cys6 DNA-binding domain"/>
    <property type="match status" value="1"/>
</dbReference>
<feature type="compositionally biased region" description="Basic and acidic residues" evidence="6">
    <location>
        <begin position="70"/>
        <end position="85"/>
    </location>
</feature>
<keyword evidence="7" id="KW-0472">Membrane</keyword>
<keyword evidence="7" id="KW-1133">Transmembrane helix</keyword>
<dbReference type="GO" id="GO:0003677">
    <property type="term" value="F:DNA binding"/>
    <property type="evidence" value="ECO:0007669"/>
    <property type="project" value="UniProtKB-KW"/>
</dbReference>
<dbReference type="Pfam" id="PF00172">
    <property type="entry name" value="Zn_clus"/>
    <property type="match status" value="1"/>
</dbReference>
<evidence type="ECO:0000256" key="7">
    <source>
        <dbReference type="SAM" id="Phobius"/>
    </source>
</evidence>
<feature type="region of interest" description="Disordered" evidence="6">
    <location>
        <begin position="656"/>
        <end position="690"/>
    </location>
</feature>
<evidence type="ECO:0000256" key="6">
    <source>
        <dbReference type="SAM" id="MobiDB-lite"/>
    </source>
</evidence>
<dbReference type="CDD" id="cd12148">
    <property type="entry name" value="fungal_TF_MHR"/>
    <property type="match status" value="1"/>
</dbReference>
<dbReference type="InterPro" id="IPR007219">
    <property type="entry name" value="XnlR_reg_dom"/>
</dbReference>
<dbReference type="CDD" id="cd00067">
    <property type="entry name" value="GAL4"/>
    <property type="match status" value="1"/>
</dbReference>
<dbReference type="GO" id="GO:0006351">
    <property type="term" value="P:DNA-templated transcription"/>
    <property type="evidence" value="ECO:0007669"/>
    <property type="project" value="InterPro"/>
</dbReference>
<keyword evidence="4" id="KW-0804">Transcription</keyword>
<sequence>MASSTEPENHSSPDSRTKTKAGAARKLRVPKACYPCYKRKVKCDRNSPCSLCVKRGYAHLCTFKHPPTASKERSASRGTRQHHETSNNSSNSQSCCSKKEDFSEPEVTGNFVVTDSGNVLIDPQEWQSIQDKLAILSQSMHSLRSRLEIASTPPPAPPSSTSPSSNLSSLDGRNNYQTSPITTPTSPLTPIDEEKAGEGVRTRNALGGSPVHCGSDSITAFLLEKPLQRAIFGEDSVLSQLALDNQSATYPFLDLWSSNITSYSNDSVCAALPDDAVCRRLLRSYHDVRFTLYPVVTDFDGFQKNVHTLLENRAMQGMCTNNPMASLAAPFGFSISFIGILFAILASGSQVSDFSRKERSSMCQLYVSCAYQCLRNGNFLSQPSMEAIQTLLIIGDVLSYNMNPGIAYVTFGVAQRMSLTLGLHAESFLFRDQTANRRHELWWSMAWQDSHFGLSYDRPIEILSSCPQIPRAADSRPGNRAYFETMCSVISLILQLLREEILEGNKISDHTIPAYKIELDKILADAAPHLRSEDYCFTLRDHIQRLTLKLRSSYLVSEICRRSLKQSSSEGGKKALAPHLCQECIDSLLSTIEAFIEIHQIIPQCSRSWIHLHSAISAAFLLSVDEGAQTEPSVWAILEKLESVLSDLTSAAGHNAPYNSDNKVTRSPDSMAHDWSPPPQFSNSQSTINHNTPAPPAMGDLFSMDNWGSFGQTFMLSDFPLSTDSMMMGGGGSNNSKGFGMSNEFSQSMPMAAEEDGGVEFLMGTLNSLRKINAGFKAQKAEAKRNAVLGVEKKAAGGGCLMLN</sequence>
<feature type="compositionally biased region" description="Basic and acidic residues" evidence="6">
    <location>
        <begin position="7"/>
        <end position="17"/>
    </location>
</feature>
<dbReference type="GO" id="GO:0008270">
    <property type="term" value="F:zinc ion binding"/>
    <property type="evidence" value="ECO:0007669"/>
    <property type="project" value="InterPro"/>
</dbReference>
<feature type="compositionally biased region" description="Polar residues" evidence="6">
    <location>
        <begin position="657"/>
        <end position="668"/>
    </location>
</feature>
<dbReference type="InterPro" id="IPR004507">
    <property type="entry name" value="UbiX-like"/>
</dbReference>
<evidence type="ECO:0000256" key="1">
    <source>
        <dbReference type="ARBA" id="ARBA00022723"/>
    </source>
</evidence>
<keyword evidence="2" id="KW-0805">Transcription regulation</keyword>
<accession>A0A093UXP5</accession>
<feature type="region of interest" description="Disordered" evidence="6">
    <location>
        <begin position="149"/>
        <end position="193"/>
    </location>
</feature>
<dbReference type="InterPro" id="IPR001138">
    <property type="entry name" value="Zn2Cys6_DnaBD"/>
</dbReference>
<dbReference type="GO" id="GO:0000981">
    <property type="term" value="F:DNA-binding transcription factor activity, RNA polymerase II-specific"/>
    <property type="evidence" value="ECO:0007669"/>
    <property type="project" value="InterPro"/>
</dbReference>
<reference evidence="9" key="2">
    <citation type="journal article" date="2014" name="PLoS Genet.">
        <title>Signature gene expression reveals novel clues to the molecular mechanisms of dimorphic transition in Penicillium marneffei.</title>
        <authorList>
            <person name="Yang E."/>
            <person name="Wang G."/>
            <person name="Cai J."/>
            <person name="Woo P.C."/>
            <person name="Lau S.K."/>
            <person name="Yuen K.-Y."/>
            <person name="Chow W.-N."/>
            <person name="Lin X."/>
        </authorList>
    </citation>
    <scope>NUCLEOTIDE SEQUENCE</scope>
    <source>
        <strain evidence="9">PM1</strain>
    </source>
</reference>
<proteinExistence type="predicted"/>
<reference key="1">
    <citation type="journal article" date="2014" name="PLoS Genet.">
        <title>Signature Gene Expression Reveals Novel Clues to the Molecular Mechanisms of Dimorphic Transition in Penicillium marneffei.</title>
        <authorList>
            <person name="Yang E."/>
            <person name="Wang G."/>
            <person name="Cai J."/>
            <person name="Woo P.C."/>
            <person name="Lau S.K."/>
            <person name="Yuen K.-Y."/>
            <person name="Chow W.-N."/>
            <person name="Lin X."/>
        </authorList>
    </citation>
    <scope>NUCLEOTIDE SEQUENCE [LARGE SCALE GENOMIC DNA]</scope>
    <source>
        <strain>PM1</strain>
    </source>
</reference>
<keyword evidence="3" id="KW-0238">DNA-binding</keyword>
<keyword evidence="1" id="KW-0479">Metal-binding</keyword>
<keyword evidence="5" id="KW-0539">Nucleus</keyword>
<dbReference type="EMBL" id="JPOX01000025">
    <property type="protein sequence ID" value="KFX45037.1"/>
    <property type="molecule type" value="Genomic_DNA"/>
</dbReference>
<dbReference type="Gene3D" id="4.10.240.10">
    <property type="entry name" value="Zn(2)-C6 fungal-type DNA-binding domain"/>
    <property type="match status" value="1"/>
</dbReference>
<evidence type="ECO:0000256" key="5">
    <source>
        <dbReference type="ARBA" id="ARBA00023242"/>
    </source>
</evidence>
<keyword evidence="7" id="KW-0812">Transmembrane</keyword>
<feature type="compositionally biased region" description="Low complexity" evidence="6">
    <location>
        <begin position="178"/>
        <end position="190"/>
    </location>
</feature>
<feature type="domain" description="Zn(2)-C6 fungal-type" evidence="8">
    <location>
        <begin position="32"/>
        <end position="63"/>
    </location>
</feature>
<dbReference type="eggNOG" id="ENOG502SIWN">
    <property type="taxonomic scope" value="Eukaryota"/>
</dbReference>
<dbReference type="HOGENOM" id="CLU_014095_0_0_1"/>
<feature type="compositionally biased region" description="Polar residues" evidence="6">
    <location>
        <begin position="681"/>
        <end position="690"/>
    </location>
</feature>
<evidence type="ECO:0000313" key="9">
    <source>
        <dbReference type="EMBL" id="KFX45037.1"/>
    </source>
</evidence>
<dbReference type="SMART" id="SM00906">
    <property type="entry name" value="Fungal_trans"/>
    <property type="match status" value="1"/>
</dbReference>
<gene>
    <name evidence="9" type="ORF">GQ26_0251240</name>
</gene>
<name>A0A093UXP5_TALMA</name>
<feature type="transmembrane region" description="Helical" evidence="7">
    <location>
        <begin position="327"/>
        <end position="347"/>
    </location>
</feature>
<evidence type="ECO:0000256" key="4">
    <source>
        <dbReference type="ARBA" id="ARBA00023163"/>
    </source>
</evidence>
<dbReference type="InterPro" id="IPR036864">
    <property type="entry name" value="Zn2-C6_fun-type_DNA-bd_sf"/>
</dbReference>
<dbReference type="PROSITE" id="PS50048">
    <property type="entry name" value="ZN2_CY6_FUNGAL_2"/>
    <property type="match status" value="1"/>
</dbReference>
<dbReference type="AlphaFoldDB" id="A0A093UXP5"/>
<organism evidence="9">
    <name type="scientific">Talaromyces marneffei PM1</name>
    <dbReference type="NCBI Taxonomy" id="1077442"/>
    <lineage>
        <taxon>Eukaryota</taxon>
        <taxon>Fungi</taxon>
        <taxon>Dikarya</taxon>
        <taxon>Ascomycota</taxon>
        <taxon>Pezizomycotina</taxon>
        <taxon>Eurotiomycetes</taxon>
        <taxon>Eurotiomycetidae</taxon>
        <taxon>Eurotiales</taxon>
        <taxon>Trichocomaceae</taxon>
        <taxon>Talaromyces</taxon>
        <taxon>Talaromyces sect. Talaromyces</taxon>
    </lineage>
</organism>
<dbReference type="PANTHER" id="PTHR43374">
    <property type="entry name" value="FLAVIN PRENYLTRANSFERASE"/>
    <property type="match status" value="1"/>
</dbReference>
<dbReference type="Pfam" id="PF04082">
    <property type="entry name" value="Fungal_trans"/>
    <property type="match status" value="1"/>
</dbReference>
<evidence type="ECO:0000259" key="8">
    <source>
        <dbReference type="PROSITE" id="PS50048"/>
    </source>
</evidence>
<comment type="caution">
    <text evidence="9">The sequence shown here is derived from an EMBL/GenBank/DDBJ whole genome shotgun (WGS) entry which is preliminary data.</text>
</comment>